<evidence type="ECO:0000256" key="1">
    <source>
        <dbReference type="SAM" id="MobiDB-lite"/>
    </source>
</evidence>
<dbReference type="SUPFAM" id="SSF54001">
    <property type="entry name" value="Cysteine proteinases"/>
    <property type="match status" value="1"/>
</dbReference>
<dbReference type="Gene3D" id="3.40.395.10">
    <property type="entry name" value="Adenoviral Proteinase, Chain A"/>
    <property type="match status" value="1"/>
</dbReference>
<dbReference type="EMBL" id="HG712467">
    <property type="protein sequence ID" value="CDJ50864.1"/>
    <property type="molecule type" value="Genomic_DNA"/>
</dbReference>
<dbReference type="OrthoDB" id="347615at2759"/>
<feature type="compositionally biased region" description="Basic residues" evidence="1">
    <location>
        <begin position="39"/>
        <end position="49"/>
    </location>
</feature>
<organism evidence="2 3">
    <name type="scientific">Eimeria brunetti</name>
    <dbReference type="NCBI Taxonomy" id="51314"/>
    <lineage>
        <taxon>Eukaryota</taxon>
        <taxon>Sar</taxon>
        <taxon>Alveolata</taxon>
        <taxon>Apicomplexa</taxon>
        <taxon>Conoidasida</taxon>
        <taxon>Coccidia</taxon>
        <taxon>Eucoccidiorida</taxon>
        <taxon>Eimeriorina</taxon>
        <taxon>Eimeriidae</taxon>
        <taxon>Eimeria</taxon>
    </lineage>
</organism>
<evidence type="ECO:0000313" key="2">
    <source>
        <dbReference type="EMBL" id="CDJ50864.1"/>
    </source>
</evidence>
<dbReference type="VEuPathDB" id="ToxoDB:EBH_0086520"/>
<proteinExistence type="predicted"/>
<accession>U6LQI9</accession>
<dbReference type="Proteomes" id="UP000030750">
    <property type="component" value="Unassembled WGS sequence"/>
</dbReference>
<gene>
    <name evidence="2" type="ORF">EBH_0086520</name>
</gene>
<reference evidence="2" key="1">
    <citation type="submission" date="2013-10" db="EMBL/GenBank/DDBJ databases">
        <title>Genomic analysis of the causative agents of coccidiosis in chickens.</title>
        <authorList>
            <person name="Reid A.J."/>
            <person name="Blake D."/>
            <person name="Billington K."/>
            <person name="Browne H."/>
            <person name="Dunn M."/>
            <person name="Hung S."/>
            <person name="Kawahara F."/>
            <person name="Miranda-Saavedra D."/>
            <person name="Mourier T."/>
            <person name="Nagra H."/>
            <person name="Otto T.D."/>
            <person name="Rawlings N."/>
            <person name="Sanchez A."/>
            <person name="Sanders M."/>
            <person name="Subramaniam C."/>
            <person name="Tay Y."/>
            <person name="Dear P."/>
            <person name="Doerig C."/>
            <person name="Gruber A."/>
            <person name="Parkinson J."/>
            <person name="Shirley M."/>
            <person name="Wan K.L."/>
            <person name="Berriman M."/>
            <person name="Tomley F."/>
            <person name="Pain A."/>
        </authorList>
    </citation>
    <scope>NUCLEOTIDE SEQUENCE [LARGE SCALE GENOMIC DNA]</scope>
    <source>
        <strain evidence="2">Houghton</strain>
    </source>
</reference>
<feature type="region of interest" description="Disordered" evidence="1">
    <location>
        <begin position="29"/>
        <end position="232"/>
    </location>
</feature>
<feature type="compositionally biased region" description="Polar residues" evidence="1">
    <location>
        <begin position="60"/>
        <end position="72"/>
    </location>
</feature>
<sequence>MRWDWQPWGPRAFWWVGYNEVVTTEIAPITSGNGVPVPKPRRRKKVPAQKRRETKEPLPNEQQQQHYRSSVRLQLHRGREDGGEASSTDESDEETVERQQPRRYRNSLQMQLQRERGASGDISSDSSDEETQRQQQTQPERQRRQRYRNSVHMHLQRDVWRPKAHPIPEDSDEEETQGGRPLPPERAAPAKQKQREAQGMHSGSSEEAGVLSESDWSDGEHSEDEGQAEAAAGATPAFRGQILPQNLEGSSLPASVVNRAVKKINMRYEQCGETAREMTRAEEELIDSVIQRWESTGFQPFDIEGMTVDSEEQKIILHNEALTPNLVNIYLRALEINKTPLTNSKRKRPKQTSLPVEVASKLLSPTISAEDSEHLLAAMEIQRVLDAHITVFPVMKSPMHYSTLTLDTIRGDRAVLFLLRWFDPFGESGTIPMQNLLPLLKRLADMHGLRFSSLYRTNFASEPTINTNNDSRDSGVLCCMLATQLAEGCSPVASEGDALYFRKQMLLKLDFAGRWRRAAAEDSD</sequence>
<feature type="compositionally biased region" description="Acidic residues" evidence="1">
    <location>
        <begin position="215"/>
        <end position="227"/>
    </location>
</feature>
<dbReference type="InterPro" id="IPR038765">
    <property type="entry name" value="Papain-like_cys_pep_sf"/>
</dbReference>
<reference evidence="2" key="2">
    <citation type="submission" date="2013-10" db="EMBL/GenBank/DDBJ databases">
        <authorList>
            <person name="Aslett M."/>
        </authorList>
    </citation>
    <scope>NUCLEOTIDE SEQUENCE [LARGE SCALE GENOMIC DNA]</scope>
    <source>
        <strain evidence="2">Houghton</strain>
    </source>
</reference>
<name>U6LQI9_9EIME</name>
<keyword evidence="3" id="KW-1185">Reference proteome</keyword>
<dbReference type="AlphaFoldDB" id="U6LQI9"/>
<protein>
    <submittedName>
        <fullName evidence="2">Uncharacterized protein</fullName>
    </submittedName>
</protein>
<evidence type="ECO:0000313" key="3">
    <source>
        <dbReference type="Proteomes" id="UP000030750"/>
    </source>
</evidence>